<accession>A0A8S1WEL3</accession>
<dbReference type="GO" id="GO:0003254">
    <property type="term" value="P:regulation of membrane depolarization"/>
    <property type="evidence" value="ECO:0007669"/>
    <property type="project" value="TreeGrafter"/>
</dbReference>
<dbReference type="OrthoDB" id="307508at2759"/>
<dbReference type="PANTHER" id="PTHR45689">
    <property type="entry name" value="I[[H]] CHANNEL, ISOFORM E"/>
    <property type="match status" value="1"/>
</dbReference>
<gene>
    <name evidence="4" type="ORF">PPENT_87.1.T0830036</name>
</gene>
<dbReference type="Pfam" id="PF00027">
    <property type="entry name" value="cNMP_binding"/>
    <property type="match status" value="1"/>
</dbReference>
<dbReference type="GO" id="GO:0098855">
    <property type="term" value="C:HCN channel complex"/>
    <property type="evidence" value="ECO:0007669"/>
    <property type="project" value="TreeGrafter"/>
</dbReference>
<keyword evidence="2" id="KW-1133">Transmembrane helix</keyword>
<dbReference type="GO" id="GO:0005249">
    <property type="term" value="F:voltage-gated potassium channel activity"/>
    <property type="evidence" value="ECO:0007669"/>
    <property type="project" value="TreeGrafter"/>
</dbReference>
<dbReference type="PANTHER" id="PTHR45689:SF5">
    <property type="entry name" value="I[[H]] CHANNEL, ISOFORM E"/>
    <property type="match status" value="1"/>
</dbReference>
<evidence type="ECO:0000313" key="4">
    <source>
        <dbReference type="EMBL" id="CAD8184386.1"/>
    </source>
</evidence>
<dbReference type="InterPro" id="IPR051413">
    <property type="entry name" value="K/Na_HCN_channel"/>
</dbReference>
<protein>
    <recommendedName>
        <fullName evidence="3">Cyclic nucleotide-binding domain-containing protein</fullName>
    </recommendedName>
</protein>
<name>A0A8S1WEL3_9CILI</name>
<feature type="region of interest" description="Disordered" evidence="1">
    <location>
        <begin position="760"/>
        <end position="782"/>
    </location>
</feature>
<feature type="transmembrane region" description="Helical" evidence="2">
    <location>
        <begin position="224"/>
        <end position="241"/>
    </location>
</feature>
<dbReference type="CDD" id="cd00038">
    <property type="entry name" value="CAP_ED"/>
    <property type="match status" value="1"/>
</dbReference>
<feature type="transmembrane region" description="Helical" evidence="2">
    <location>
        <begin position="288"/>
        <end position="308"/>
    </location>
</feature>
<dbReference type="GO" id="GO:0035725">
    <property type="term" value="P:sodium ion transmembrane transport"/>
    <property type="evidence" value="ECO:0007669"/>
    <property type="project" value="TreeGrafter"/>
</dbReference>
<evidence type="ECO:0000313" key="5">
    <source>
        <dbReference type="Proteomes" id="UP000689195"/>
    </source>
</evidence>
<comment type="caution">
    <text evidence="4">The sequence shown here is derived from an EMBL/GenBank/DDBJ whole genome shotgun (WGS) entry which is preliminary data.</text>
</comment>
<feature type="transmembrane region" description="Helical" evidence="2">
    <location>
        <begin position="247"/>
        <end position="276"/>
    </location>
</feature>
<evidence type="ECO:0000259" key="3">
    <source>
        <dbReference type="PROSITE" id="PS50042"/>
    </source>
</evidence>
<reference evidence="4" key="1">
    <citation type="submission" date="2021-01" db="EMBL/GenBank/DDBJ databases">
        <authorList>
            <consortium name="Genoscope - CEA"/>
            <person name="William W."/>
        </authorList>
    </citation>
    <scope>NUCLEOTIDE SEQUENCE</scope>
</reference>
<keyword evidence="5" id="KW-1185">Reference proteome</keyword>
<dbReference type="PROSITE" id="PS50042">
    <property type="entry name" value="CNMP_BINDING_3"/>
    <property type="match status" value="1"/>
</dbReference>
<feature type="transmembrane region" description="Helical" evidence="2">
    <location>
        <begin position="156"/>
        <end position="175"/>
    </location>
</feature>
<sequence length="995" mass="117221">MRNDNVISTKTEPIFNNYDLFKGPFQYSPFTIGHPDQPDDDHSVRDPTVKTIEKSKFTLSPMHTNQEVLFFKVFKISNDKLSCNIEESSFQLFSSPTHNNLKRLQTQTKPIKLKQKFIDVLSKTIKKNYKIMKFMYLFDLDQLGLQRQYVLLPNSVILKIWNIFYYLLLFVYLLIIPISEKSHQVAFLILKIVDCSLKACSAVAINGEIESNINIILKKYYKKYLIFDIIFLISLILIIRVEKIDWIILLINILSILPRFIDLHNNIQLYLLIFLVSEFDIFKVYQQVILLIIQQCILIHIITCFWIYNIENDNEDNFSQRYLKTIQLIVSIITFNSNQTNLNDNNQIIAYCCISILSFYYFAYQFSILIELFKPEQRSSQLSHFFTQNKLDTILKQKIRSHLENQSQFSHKEFTDKLSNKLLKEYNIVQRQKLLSQHFKYLNNVTLKQIIDNCIEIVYQPNENIFQEGKTDDCSLYVILEGSVHLKSKTNIILLTLKQFATFGELSFYTENPRDLTAITDGITRLIKIQRSIFLSLLNFNEKQFFYEQRDLILFNEKLPSECICCNSQQHIITGCPYLTYQPDLSFILKKYIYPHKQNRKEYKRKKSKDARAYSFYKQALDFETAFQNLVEDYLQNFQQSQTQIQIEENHIKDSCVSSFSKISKERSFIKSTSFLKQQSGFDQQSVFNNDNLILNGDQNNEFQFIHSSQEYDLSSKFRTDQQKRTFNTAGFGSQGGVASNKEMTQNLTEKSLNIIMENDDSDSHHDQEQRQQQVQNDINEENIIEDKFIRKNNDPKLTFNNNFESQMHDQNQNRLQRLGSGSYRQQSSMNSTYLHPEVVSQRLNSSRSLTNNQYKPNLNQSQYIKKSSFSIPQKLIQQSRQLDNFNQDENKNSNLMNPFRKSMTRMGSKVSNIASSFSPFSAQEIPVYANKSFGLDDFDVMYAFENYFTHNNYEITIFQANKIKNVAKIRFSKYLTDYKLVKMVDKLKQQRITK</sequence>
<feature type="transmembrane region" description="Helical" evidence="2">
    <location>
        <begin position="348"/>
        <end position="373"/>
    </location>
</feature>
<dbReference type="AlphaFoldDB" id="A0A8S1WEL3"/>
<evidence type="ECO:0000256" key="1">
    <source>
        <dbReference type="SAM" id="MobiDB-lite"/>
    </source>
</evidence>
<organism evidence="4 5">
    <name type="scientific">Paramecium pentaurelia</name>
    <dbReference type="NCBI Taxonomy" id="43138"/>
    <lineage>
        <taxon>Eukaryota</taxon>
        <taxon>Sar</taxon>
        <taxon>Alveolata</taxon>
        <taxon>Ciliophora</taxon>
        <taxon>Intramacronucleata</taxon>
        <taxon>Oligohymenophorea</taxon>
        <taxon>Peniculida</taxon>
        <taxon>Parameciidae</taxon>
        <taxon>Paramecium</taxon>
    </lineage>
</organism>
<feature type="domain" description="Cyclic nucleotide-binding" evidence="3">
    <location>
        <begin position="438"/>
        <end position="538"/>
    </location>
</feature>
<evidence type="ECO:0000256" key="2">
    <source>
        <dbReference type="SAM" id="Phobius"/>
    </source>
</evidence>
<dbReference type="InterPro" id="IPR000595">
    <property type="entry name" value="cNMP-bd_dom"/>
</dbReference>
<dbReference type="EMBL" id="CAJJDO010000083">
    <property type="protein sequence ID" value="CAD8184386.1"/>
    <property type="molecule type" value="Genomic_DNA"/>
</dbReference>
<dbReference type="Proteomes" id="UP000689195">
    <property type="component" value="Unassembled WGS sequence"/>
</dbReference>
<proteinExistence type="predicted"/>
<keyword evidence="2" id="KW-0472">Membrane</keyword>
<keyword evidence="2" id="KW-0812">Transmembrane</keyword>